<dbReference type="Proteomes" id="UP000095672">
    <property type="component" value="Chromosome"/>
</dbReference>
<protein>
    <submittedName>
        <fullName evidence="1">Uncharacterized protein</fullName>
    </submittedName>
</protein>
<dbReference type="SUPFAM" id="SSF56281">
    <property type="entry name" value="Metallo-hydrolase/oxidoreductase"/>
    <property type="match status" value="1"/>
</dbReference>
<dbReference type="RefSeq" id="WP_083260821.1">
    <property type="nucleotide sequence ID" value="NZ_CP014143.1"/>
</dbReference>
<dbReference type="OrthoDB" id="819793at2"/>
<gene>
    <name evidence="1" type="ORF">AUP74_00983</name>
</gene>
<keyword evidence="2" id="KW-1185">Reference proteome</keyword>
<dbReference type="InterPro" id="IPR036866">
    <property type="entry name" value="RibonucZ/Hydroxyglut_hydro"/>
</dbReference>
<dbReference type="PATRIC" id="fig|1769779.3.peg.1002"/>
<evidence type="ECO:0000313" key="2">
    <source>
        <dbReference type="Proteomes" id="UP000095672"/>
    </source>
</evidence>
<sequence length="245" mass="28051">MQIDYPLPQPHGEIRRLLPDLFYVPGTQRLGPALTVNRNMAVLRFDDELVLVNPVRLRPAQEEKLEDLGQIRHAVRLGYYHGCDDLYYRDRYNLTFWRQLDSDLYPAPAADAPIREAGECPAPGGKFFEFTHSSHPEAALWVPISGGLLLTCDALQYWQSWRGCTWLGRNLMRLAGFRRGMQVAPTWRMRMTPRGCDPGQWLGEDFERLLELPFVHLLGGHGNFCPDTAHEKVELAVQKSFPGLH</sequence>
<accession>A0A1C9W5L8</accession>
<dbReference type="EMBL" id="CP014143">
    <property type="protein sequence ID" value="AOS96448.1"/>
    <property type="molecule type" value="Genomic_DNA"/>
</dbReference>
<evidence type="ECO:0000313" key="1">
    <source>
        <dbReference type="EMBL" id="AOS96448.1"/>
    </source>
</evidence>
<dbReference type="STRING" id="1769779.AUP74_00983"/>
<organism evidence="1 2">
    <name type="scientific">Microbulbifer aggregans</name>
    <dbReference type="NCBI Taxonomy" id="1769779"/>
    <lineage>
        <taxon>Bacteria</taxon>
        <taxon>Pseudomonadati</taxon>
        <taxon>Pseudomonadota</taxon>
        <taxon>Gammaproteobacteria</taxon>
        <taxon>Cellvibrionales</taxon>
        <taxon>Microbulbiferaceae</taxon>
        <taxon>Microbulbifer</taxon>
    </lineage>
</organism>
<dbReference type="AlphaFoldDB" id="A0A1C9W5L8"/>
<name>A0A1C9W5L8_9GAMM</name>
<dbReference type="KEGG" id="micc:AUP74_00983"/>
<proteinExistence type="predicted"/>
<reference evidence="2" key="1">
    <citation type="submission" date="2016-01" db="EMBL/GenBank/DDBJ databases">
        <title>Complete genome sequence of Microbulbifer sp. CCB-MM1, a halophile isolated from Matang Mangrove Forest, Perak.</title>
        <authorList>
            <person name="Moh T.H."/>
            <person name="Dinesh B."/>
            <person name="Lau N.-S."/>
            <person name="Go F."/>
            <person name="Alexander Chong S.-C."/>
        </authorList>
    </citation>
    <scope>NUCLEOTIDE SEQUENCE [LARGE SCALE GENOMIC DNA]</scope>
    <source>
        <strain evidence="2">CCB-MM1</strain>
    </source>
</reference>